<reference evidence="17 18" key="1">
    <citation type="submission" date="2019-02" db="EMBL/GenBank/DDBJ databases">
        <title>Genomic Encyclopedia of Type Strains, Phase IV (KMG-IV): sequencing the most valuable type-strain genomes for metagenomic binning, comparative biology and taxonomic classification.</title>
        <authorList>
            <person name="Goeker M."/>
        </authorList>
    </citation>
    <scope>NUCLEOTIDE SEQUENCE [LARGE SCALE GENOMIC DNA]</scope>
    <source>
        <strain evidence="17 18">DSM 29486</strain>
    </source>
</reference>
<evidence type="ECO:0000256" key="9">
    <source>
        <dbReference type="RuleBase" id="RU363031"/>
    </source>
</evidence>
<dbReference type="InterPro" id="IPR007121">
    <property type="entry name" value="RNA_pol_bsu_CS"/>
</dbReference>
<dbReference type="GO" id="GO:0032549">
    <property type="term" value="F:ribonucleoside binding"/>
    <property type="evidence" value="ECO:0007669"/>
    <property type="project" value="InterPro"/>
</dbReference>
<dbReference type="GO" id="GO:0003899">
    <property type="term" value="F:DNA-directed RNA polymerase activity"/>
    <property type="evidence" value="ECO:0007669"/>
    <property type="project" value="UniProtKB-UniRule"/>
</dbReference>
<dbReference type="InterPro" id="IPR007642">
    <property type="entry name" value="RNA_pol_Rpb2_2"/>
</dbReference>
<dbReference type="InterPro" id="IPR007644">
    <property type="entry name" value="RNA_pol_bsu_protrusion"/>
</dbReference>
<evidence type="ECO:0000259" key="12">
    <source>
        <dbReference type="Pfam" id="PF04560"/>
    </source>
</evidence>
<dbReference type="InterPro" id="IPR037034">
    <property type="entry name" value="RNA_pol_Rpb2_2_sf"/>
</dbReference>
<feature type="domain" description="RNA polymerase beta subunit protrusion" evidence="14">
    <location>
        <begin position="30"/>
        <end position="479"/>
    </location>
</feature>
<sequence length="1283" mass="144113">MEKSRIRPVKSGKSVRMSYSRQKEVLEMPNLIEIQKDSYQWFLKEGLKEVFEDISPIADFSGHLSLEFGNFELCREDTKYTIDECKERDATYAAPLKVSVKLCNHETGEIKEHQIFMGDLPLMTDTGSFVINGAERVIVSQLVRSPGIYYGITHDKVGKRLFSCTVIPNRGAWLEYETDSNDVFFVRVDRTRKVPVTVLVRALGWGTNQEIIDLFGEEPKIMATFQKDTSDNYSDGLLELYKKIRPGEPLSVDSASSLLNSMFFDPRRYDLAKVGRYKFNKKLHFRNRLNGQALAEDVVDPSTGEVLFEAGTVLNRRTAAQIQNAAIPYVMIQTEERNVKVLSNMMVDASEYLPFDPREAGVTELVFYPALKSILEENDTEEELREAVHRRIHELVPKHITKEDIIASINYCMHLEAGIGADDDIDHLGNRRIRAVGELLQNQYRIGMSRMERVVRERMTTQDIDGITPQSLINIKPVTAAVKEFFGSSQLSQFMDQNNPLAELTHKRRLSALGPGGLSRDRAGFEVRDVHYTHYGRMCPIETPEGPNIGLINSLASYARINEYGFVEAPYRKLDKTDVNNPIVTDDVVYLTADEEDDFVVAQANEPLDEEGHFIHNNVSGRFREETSEFQKKQIDLMDVSPKMVFSVATAMIPFLENDDANRALMGSNMQRQAVPLLTTEAPAVGTGMEGKAAVDSGVCMTARRSGVVERSASNEIVIKADEDGTRDVYKLTKFMRSNQSNCYNQKPICFKGDHVAAGEVIADGPSTCQGEIALGKNPLIGFMTWEGYNYEDAVLLSERLVQDDVYTSVHIEEYEAEARDTKLGPEEITRDVPGVGEDALKDLDERGIIRIGAEVRAGDILVGKVTPKGETELTAEERLLRAIFGEKAREVRDTSLKVPHGAYGIVVDAKVFTRANSDELSPGVNETVRIYIAQKRKISVGDKMAGRHGNKGVVSRVLPVEDMPFLPNGRPLDIVLNPLGVPSRMNIGQVLEIHLSLAAKALGFNISTPVFDGANENDIMDTLEVANDYVNTSWEEFEEKYRDLLRPEVMEYLGSHLEHRGLWKGVPINRDGKVQLRDGRTGEFFDGRVTIGHMHYLKLHHLVDDKIHARSTGPYSLVTQQPLGGKAQFGGQRFGEMEVWALEAYGASYTLQEILTVKSDDVIGRVKTYEAIIKGENIPEPGIPESFKVLLKELQSLGLDVRVLREDNTEVEIGENVDYGNTDFRSIMEDADRQYQREEENFGAYGYTKQVIADGELVDEEAEEPGEEFLEDYTGDEESLDE</sequence>
<feature type="domain" description="DNA-directed RNA polymerase subunit 2 hybrid-binding" evidence="11">
    <location>
        <begin position="703"/>
        <end position="1129"/>
    </location>
</feature>
<dbReference type="InterPro" id="IPR015712">
    <property type="entry name" value="DNA-dir_RNA_pol_su2"/>
</dbReference>
<accession>A0A4V2F7N7</accession>
<evidence type="ECO:0000259" key="13">
    <source>
        <dbReference type="Pfam" id="PF04561"/>
    </source>
</evidence>
<evidence type="ECO:0000256" key="6">
    <source>
        <dbReference type="ARBA" id="ARBA00048552"/>
    </source>
</evidence>
<dbReference type="Pfam" id="PF04565">
    <property type="entry name" value="RNA_pol_Rpb2_3"/>
    <property type="match status" value="1"/>
</dbReference>
<dbReference type="CDD" id="cd00653">
    <property type="entry name" value="RNA_pol_B_RPB2"/>
    <property type="match status" value="1"/>
</dbReference>
<keyword evidence="5 7" id="KW-0804">Transcription</keyword>
<proteinExistence type="inferred from homology"/>
<evidence type="ECO:0000259" key="11">
    <source>
        <dbReference type="Pfam" id="PF00562"/>
    </source>
</evidence>
<dbReference type="InterPro" id="IPR010243">
    <property type="entry name" value="RNA_pol_bsu_bac"/>
</dbReference>
<dbReference type="FunFam" id="3.90.1800.10:FF:000001">
    <property type="entry name" value="DNA-directed RNA polymerase subunit beta"/>
    <property type="match status" value="1"/>
</dbReference>
<dbReference type="SUPFAM" id="SSF64484">
    <property type="entry name" value="beta and beta-prime subunits of DNA dependent RNA-polymerase"/>
    <property type="match status" value="1"/>
</dbReference>
<evidence type="ECO:0000256" key="2">
    <source>
        <dbReference type="ARBA" id="ARBA00022478"/>
    </source>
</evidence>
<evidence type="ECO:0000256" key="8">
    <source>
        <dbReference type="RuleBase" id="RU000434"/>
    </source>
</evidence>
<dbReference type="PANTHER" id="PTHR20856">
    <property type="entry name" value="DNA-DIRECTED RNA POLYMERASE I SUBUNIT 2"/>
    <property type="match status" value="1"/>
</dbReference>
<evidence type="ECO:0000259" key="14">
    <source>
        <dbReference type="Pfam" id="PF04563"/>
    </source>
</evidence>
<feature type="region of interest" description="Disordered" evidence="10">
    <location>
        <begin position="1255"/>
        <end position="1283"/>
    </location>
</feature>
<feature type="domain" description="DNA-directed RNA polymerase beta subunit external 1" evidence="16">
    <location>
        <begin position="579"/>
        <end position="641"/>
    </location>
</feature>
<keyword evidence="2 7" id="KW-0240">DNA-directed RNA polymerase</keyword>
<dbReference type="InterPro" id="IPR007645">
    <property type="entry name" value="RNA_pol_Rpb2_3"/>
</dbReference>
<feature type="domain" description="RNA polymerase Rpb2" evidence="13">
    <location>
        <begin position="144"/>
        <end position="288"/>
    </location>
</feature>
<dbReference type="GO" id="GO:0000428">
    <property type="term" value="C:DNA-directed RNA polymerase complex"/>
    <property type="evidence" value="ECO:0007669"/>
    <property type="project" value="UniProtKB-KW"/>
</dbReference>
<evidence type="ECO:0000313" key="18">
    <source>
        <dbReference type="Proteomes" id="UP000292927"/>
    </source>
</evidence>
<dbReference type="InterPro" id="IPR007641">
    <property type="entry name" value="RNA_pol_Rpb2_7"/>
</dbReference>
<dbReference type="EMBL" id="SGXF01000003">
    <property type="protein sequence ID" value="RZT00460.1"/>
    <property type="molecule type" value="Genomic_DNA"/>
</dbReference>
<dbReference type="Gene3D" id="2.30.150.10">
    <property type="entry name" value="DNA-directed RNA polymerase, beta subunit, external 1 domain"/>
    <property type="match status" value="1"/>
</dbReference>
<dbReference type="OrthoDB" id="9803954at2"/>
<keyword evidence="4 7" id="KW-0548">Nucleotidyltransferase</keyword>
<comment type="caution">
    <text evidence="17">The sequence shown here is derived from an EMBL/GenBank/DDBJ whole genome shotgun (WGS) entry which is preliminary data.</text>
</comment>
<protein>
    <recommendedName>
        <fullName evidence="7 9">DNA-directed RNA polymerase subunit beta</fullName>
        <shortName evidence="7">RNAP subunit beta</shortName>
        <ecNumber evidence="7 9">2.7.7.6</ecNumber>
    </recommendedName>
    <alternativeName>
        <fullName evidence="7">RNA polymerase subunit beta</fullName>
    </alternativeName>
    <alternativeName>
        <fullName evidence="7">Transcriptase subunit beta</fullName>
    </alternativeName>
</protein>
<comment type="function">
    <text evidence="1 7 9">DNA-dependent RNA polymerase catalyzes the transcription of DNA into RNA using the four ribonucleoside triphosphates as substrates.</text>
</comment>
<feature type="domain" description="RNA polymerase Rpb2" evidence="12">
    <location>
        <begin position="1131"/>
        <end position="1205"/>
    </location>
</feature>
<dbReference type="NCBIfam" id="TIGR02013">
    <property type="entry name" value="rpoB"/>
    <property type="match status" value="1"/>
</dbReference>
<evidence type="ECO:0000259" key="16">
    <source>
        <dbReference type="Pfam" id="PF10385"/>
    </source>
</evidence>
<dbReference type="Gene3D" id="2.40.50.100">
    <property type="match status" value="1"/>
</dbReference>
<comment type="catalytic activity">
    <reaction evidence="6 7 9">
        <text>RNA(n) + a ribonucleoside 5'-triphosphate = RNA(n+1) + diphosphate</text>
        <dbReference type="Rhea" id="RHEA:21248"/>
        <dbReference type="Rhea" id="RHEA-COMP:14527"/>
        <dbReference type="Rhea" id="RHEA-COMP:17342"/>
        <dbReference type="ChEBI" id="CHEBI:33019"/>
        <dbReference type="ChEBI" id="CHEBI:61557"/>
        <dbReference type="ChEBI" id="CHEBI:140395"/>
        <dbReference type="EC" id="2.7.7.6"/>
    </reaction>
</comment>
<dbReference type="Pfam" id="PF04563">
    <property type="entry name" value="RNA_pol_Rpb2_1"/>
    <property type="match status" value="1"/>
</dbReference>
<dbReference type="InterPro" id="IPR042107">
    <property type="entry name" value="DNA-dir_RNA_pol_bsu_ext_1_sf"/>
</dbReference>
<dbReference type="Pfam" id="PF00562">
    <property type="entry name" value="RNA_pol_Rpb2_6"/>
    <property type="match status" value="1"/>
</dbReference>
<dbReference type="Gene3D" id="3.90.1800.10">
    <property type="entry name" value="RNA polymerase alpha subunit dimerisation domain"/>
    <property type="match status" value="1"/>
</dbReference>
<dbReference type="Pfam" id="PF04561">
    <property type="entry name" value="RNA_pol_Rpb2_2"/>
    <property type="match status" value="2"/>
</dbReference>
<organism evidence="17 18">
    <name type="scientific">Cuneatibacter caecimuris</name>
    <dbReference type="NCBI Taxonomy" id="1796618"/>
    <lineage>
        <taxon>Bacteria</taxon>
        <taxon>Bacillati</taxon>
        <taxon>Bacillota</taxon>
        <taxon>Clostridia</taxon>
        <taxon>Lachnospirales</taxon>
        <taxon>Lachnospiraceae</taxon>
        <taxon>Cuneatibacter</taxon>
    </lineage>
</organism>
<evidence type="ECO:0000259" key="15">
    <source>
        <dbReference type="Pfam" id="PF04565"/>
    </source>
</evidence>
<dbReference type="PROSITE" id="PS01166">
    <property type="entry name" value="RNA_POL_BETA"/>
    <property type="match status" value="1"/>
</dbReference>
<comment type="similarity">
    <text evidence="7 8">Belongs to the RNA polymerase beta chain family.</text>
</comment>
<dbReference type="GO" id="GO:0003677">
    <property type="term" value="F:DNA binding"/>
    <property type="evidence" value="ECO:0007669"/>
    <property type="project" value="UniProtKB-UniRule"/>
</dbReference>
<feature type="domain" description="RNA polymerase Rpb2" evidence="13">
    <location>
        <begin position="372"/>
        <end position="434"/>
    </location>
</feature>
<name>A0A4V2F7N7_9FIRM</name>
<dbReference type="Gene3D" id="3.90.1100.10">
    <property type="match status" value="2"/>
</dbReference>
<evidence type="ECO:0000256" key="1">
    <source>
        <dbReference type="ARBA" id="ARBA00004026"/>
    </source>
</evidence>
<dbReference type="InterPro" id="IPR007120">
    <property type="entry name" value="DNA-dir_RNAP_su2_dom"/>
</dbReference>
<keyword evidence="18" id="KW-1185">Reference proteome</keyword>
<feature type="domain" description="RNA polymerase Rpb2" evidence="15">
    <location>
        <begin position="493"/>
        <end position="561"/>
    </location>
</feature>
<dbReference type="Gene3D" id="2.40.270.10">
    <property type="entry name" value="DNA-directed RNA polymerase, subunit 2, domain 6"/>
    <property type="match status" value="2"/>
</dbReference>
<evidence type="ECO:0000256" key="10">
    <source>
        <dbReference type="SAM" id="MobiDB-lite"/>
    </source>
</evidence>
<comment type="subunit">
    <text evidence="7 9">The RNAP catalytic core consists of 2 alpha, 1 beta, 1 beta' and 1 omega subunit. When a sigma factor is associated with the core the holoenzyme is formed, which can initiate transcription.</text>
</comment>
<dbReference type="EC" id="2.7.7.6" evidence="7 9"/>
<dbReference type="HAMAP" id="MF_01321">
    <property type="entry name" value="RNApol_bact_RpoB"/>
    <property type="match status" value="1"/>
</dbReference>
<evidence type="ECO:0000313" key="17">
    <source>
        <dbReference type="EMBL" id="RZT00460.1"/>
    </source>
</evidence>
<evidence type="ECO:0000256" key="5">
    <source>
        <dbReference type="ARBA" id="ARBA00023163"/>
    </source>
</evidence>
<dbReference type="Proteomes" id="UP000292927">
    <property type="component" value="Unassembled WGS sequence"/>
</dbReference>
<dbReference type="InterPro" id="IPR019462">
    <property type="entry name" value="DNA-dir_RNA_pol_bsu_external_1"/>
</dbReference>
<dbReference type="InterPro" id="IPR037033">
    <property type="entry name" value="DNA-dir_RNAP_su2_hyb_sf"/>
</dbReference>
<evidence type="ECO:0000256" key="7">
    <source>
        <dbReference type="HAMAP-Rule" id="MF_01321"/>
    </source>
</evidence>
<evidence type="ECO:0000256" key="4">
    <source>
        <dbReference type="ARBA" id="ARBA00022695"/>
    </source>
</evidence>
<dbReference type="RefSeq" id="WP_130435073.1">
    <property type="nucleotide sequence ID" value="NZ_SGXF01000003.1"/>
</dbReference>
<dbReference type="NCBIfam" id="NF001616">
    <property type="entry name" value="PRK00405.1"/>
    <property type="match status" value="1"/>
</dbReference>
<gene>
    <name evidence="7" type="primary">rpoB</name>
    <name evidence="17" type="ORF">EV209_1771</name>
</gene>
<dbReference type="GO" id="GO:0006351">
    <property type="term" value="P:DNA-templated transcription"/>
    <property type="evidence" value="ECO:0007669"/>
    <property type="project" value="UniProtKB-UniRule"/>
</dbReference>
<keyword evidence="3 7" id="KW-0808">Transferase</keyword>
<evidence type="ECO:0000256" key="3">
    <source>
        <dbReference type="ARBA" id="ARBA00022679"/>
    </source>
</evidence>
<dbReference type="Pfam" id="PF10385">
    <property type="entry name" value="RNA_pol_Rpb2_45"/>
    <property type="match status" value="1"/>
</dbReference>
<feature type="compositionally biased region" description="Acidic residues" evidence="10">
    <location>
        <begin position="1257"/>
        <end position="1283"/>
    </location>
</feature>
<dbReference type="Pfam" id="PF04560">
    <property type="entry name" value="RNA_pol_Rpb2_7"/>
    <property type="match status" value="1"/>
</dbReference>
<dbReference type="Gene3D" id="3.90.1110.10">
    <property type="entry name" value="RNA polymerase Rpb2, domain 2"/>
    <property type="match status" value="1"/>
</dbReference>